<evidence type="ECO:0000256" key="4">
    <source>
        <dbReference type="HAMAP-Rule" id="MF_00075"/>
    </source>
</evidence>
<sequence>MANKNIIRKSGTILETLPSTHFKVKLDEGKEIMAHLAGKLRMFRIKILPGDRVQVELSPYDETKGRIVYRGR</sequence>
<dbReference type="NCBIfam" id="TIGR00008">
    <property type="entry name" value="infA"/>
    <property type="match status" value="1"/>
</dbReference>
<evidence type="ECO:0000256" key="3">
    <source>
        <dbReference type="ARBA" id="ARBA00022917"/>
    </source>
</evidence>
<dbReference type="PANTHER" id="PTHR33370">
    <property type="entry name" value="TRANSLATION INITIATION FACTOR IF-1, CHLOROPLASTIC"/>
    <property type="match status" value="1"/>
</dbReference>
<keyword evidence="2 4" id="KW-0396">Initiation factor</keyword>
<dbReference type="Pfam" id="PF01176">
    <property type="entry name" value="eIF-1a"/>
    <property type="match status" value="1"/>
</dbReference>
<comment type="similarity">
    <text evidence="1 4">Belongs to the IF-1 family.</text>
</comment>
<name>A0A1G2E3P3_9BACT</name>
<gene>
    <name evidence="4" type="primary">infA</name>
    <name evidence="7" type="ORF">A2654_01930</name>
</gene>
<dbReference type="EMBL" id="MHMA01000015">
    <property type="protein sequence ID" value="OGZ20375.1"/>
    <property type="molecule type" value="Genomic_DNA"/>
</dbReference>
<feature type="domain" description="S1-like" evidence="6">
    <location>
        <begin position="1"/>
        <end position="72"/>
    </location>
</feature>
<evidence type="ECO:0000256" key="5">
    <source>
        <dbReference type="NCBIfam" id="TIGR00008"/>
    </source>
</evidence>
<dbReference type="SUPFAM" id="SSF50249">
    <property type="entry name" value="Nucleic acid-binding proteins"/>
    <property type="match status" value="1"/>
</dbReference>
<dbReference type="PROSITE" id="PS50832">
    <property type="entry name" value="S1_IF1_TYPE"/>
    <property type="match status" value="1"/>
</dbReference>
<protein>
    <recommendedName>
        <fullName evidence="4 5">Translation initiation factor IF-1</fullName>
    </recommendedName>
</protein>
<dbReference type="InterPro" id="IPR012340">
    <property type="entry name" value="NA-bd_OB-fold"/>
</dbReference>
<keyword evidence="4" id="KW-0699">rRNA-binding</keyword>
<evidence type="ECO:0000313" key="8">
    <source>
        <dbReference type="Proteomes" id="UP000178721"/>
    </source>
</evidence>
<keyword evidence="4" id="KW-0694">RNA-binding</keyword>
<dbReference type="InterPro" id="IPR004368">
    <property type="entry name" value="TIF_IF1"/>
</dbReference>
<evidence type="ECO:0000256" key="2">
    <source>
        <dbReference type="ARBA" id="ARBA00022540"/>
    </source>
</evidence>
<evidence type="ECO:0000256" key="1">
    <source>
        <dbReference type="ARBA" id="ARBA00010939"/>
    </source>
</evidence>
<dbReference type="Gene3D" id="2.40.50.140">
    <property type="entry name" value="Nucleic acid-binding proteins"/>
    <property type="match status" value="1"/>
</dbReference>
<comment type="function">
    <text evidence="4">One of the essential components for the initiation of protein synthesis. Stabilizes the binding of IF-2 and IF-3 on the 30S subunit to which N-formylmethionyl-tRNA(fMet) subsequently binds. Helps modulate mRNA selection, yielding the 30S pre-initiation complex (PIC). Upon addition of the 50S ribosomal subunit IF-1, IF-2 and IF-3 are released leaving the mature 70S translation initiation complex.</text>
</comment>
<dbReference type="InterPro" id="IPR006196">
    <property type="entry name" value="RNA-binding_domain_S1_IF1"/>
</dbReference>
<keyword evidence="4" id="KW-0963">Cytoplasm</keyword>
<evidence type="ECO:0000313" key="7">
    <source>
        <dbReference type="EMBL" id="OGZ20375.1"/>
    </source>
</evidence>
<dbReference type="HAMAP" id="MF_00075">
    <property type="entry name" value="IF_1"/>
    <property type="match status" value="1"/>
</dbReference>
<comment type="caution">
    <text evidence="7">The sequence shown here is derived from an EMBL/GenBank/DDBJ whole genome shotgun (WGS) entry which is preliminary data.</text>
</comment>
<dbReference type="GO" id="GO:0005829">
    <property type="term" value="C:cytosol"/>
    <property type="evidence" value="ECO:0007669"/>
    <property type="project" value="TreeGrafter"/>
</dbReference>
<keyword evidence="3 4" id="KW-0648">Protein biosynthesis</keyword>
<dbReference type="CDD" id="cd04451">
    <property type="entry name" value="S1_IF1"/>
    <property type="match status" value="1"/>
</dbReference>
<dbReference type="InterPro" id="IPR003029">
    <property type="entry name" value="S1_domain"/>
</dbReference>
<accession>A0A1G2E3P3</accession>
<dbReference type="SMART" id="SM00316">
    <property type="entry name" value="S1"/>
    <property type="match status" value="1"/>
</dbReference>
<dbReference type="Proteomes" id="UP000178721">
    <property type="component" value="Unassembled WGS sequence"/>
</dbReference>
<evidence type="ECO:0000259" key="6">
    <source>
        <dbReference type="PROSITE" id="PS50832"/>
    </source>
</evidence>
<dbReference type="GO" id="GO:0019843">
    <property type="term" value="F:rRNA binding"/>
    <property type="evidence" value="ECO:0007669"/>
    <property type="project" value="UniProtKB-UniRule"/>
</dbReference>
<dbReference type="GO" id="GO:0043022">
    <property type="term" value="F:ribosome binding"/>
    <property type="evidence" value="ECO:0007669"/>
    <property type="project" value="UniProtKB-UniRule"/>
</dbReference>
<organism evidence="7 8">
    <name type="scientific">Candidatus Nealsonbacteria bacterium RIFCSPHIGHO2_01_FULL_43_31</name>
    <dbReference type="NCBI Taxonomy" id="1801665"/>
    <lineage>
        <taxon>Bacteria</taxon>
        <taxon>Candidatus Nealsoniibacteriota</taxon>
    </lineage>
</organism>
<dbReference type="GO" id="GO:0003743">
    <property type="term" value="F:translation initiation factor activity"/>
    <property type="evidence" value="ECO:0007669"/>
    <property type="project" value="UniProtKB-UniRule"/>
</dbReference>
<dbReference type="AlphaFoldDB" id="A0A1G2E3P3"/>
<dbReference type="PANTHER" id="PTHR33370:SF1">
    <property type="entry name" value="TRANSLATION INITIATION FACTOR IF-1, CHLOROPLASTIC"/>
    <property type="match status" value="1"/>
</dbReference>
<comment type="subcellular location">
    <subcellularLocation>
        <location evidence="4">Cytoplasm</location>
    </subcellularLocation>
</comment>
<proteinExistence type="inferred from homology"/>
<reference evidence="7 8" key="1">
    <citation type="journal article" date="2016" name="Nat. Commun.">
        <title>Thousands of microbial genomes shed light on interconnected biogeochemical processes in an aquifer system.</title>
        <authorList>
            <person name="Anantharaman K."/>
            <person name="Brown C.T."/>
            <person name="Hug L.A."/>
            <person name="Sharon I."/>
            <person name="Castelle C.J."/>
            <person name="Probst A.J."/>
            <person name="Thomas B.C."/>
            <person name="Singh A."/>
            <person name="Wilkins M.J."/>
            <person name="Karaoz U."/>
            <person name="Brodie E.L."/>
            <person name="Williams K.H."/>
            <person name="Hubbard S.S."/>
            <person name="Banfield J.F."/>
        </authorList>
    </citation>
    <scope>NUCLEOTIDE SEQUENCE [LARGE SCALE GENOMIC DNA]</scope>
</reference>
<dbReference type="FunFam" id="2.40.50.140:FF:000002">
    <property type="entry name" value="Translation initiation factor IF-1"/>
    <property type="match status" value="1"/>
</dbReference>
<comment type="subunit">
    <text evidence="4">Component of the 30S ribosomal translation pre-initiation complex which assembles on the 30S ribosome in the order IF-2 and IF-3, IF-1 and N-formylmethionyl-tRNA(fMet); mRNA recruitment can occur at any time during PIC assembly.</text>
</comment>